<evidence type="ECO:0000313" key="3">
    <source>
        <dbReference type="Proteomes" id="UP001317001"/>
    </source>
</evidence>
<proteinExistence type="predicted"/>
<dbReference type="Proteomes" id="UP001317001">
    <property type="component" value="Chromosome"/>
</dbReference>
<keyword evidence="1" id="KW-0472">Membrane</keyword>
<protein>
    <submittedName>
        <fullName evidence="2">Uncharacterized protein</fullName>
    </submittedName>
</protein>
<feature type="transmembrane region" description="Helical" evidence="1">
    <location>
        <begin position="77"/>
        <end position="97"/>
    </location>
</feature>
<reference evidence="2 3" key="1">
    <citation type="submission" date="2022-08" db="EMBL/GenBank/DDBJ databases">
        <title>Myroides zhujiangensis sp. nov., a novel bacterium isolated from sediment in the Pearl River Estuary.</title>
        <authorList>
            <person name="Cui L."/>
        </authorList>
    </citation>
    <scope>NUCLEOTIDE SEQUENCE [LARGE SCALE GENOMIC DNA]</scope>
    <source>
        <strain evidence="2 3">SCSIO 72103</strain>
    </source>
</reference>
<sequence>MNEIVIKPEAITTDKQKYRLLFLGLLFDFIGTLSFTIPFLGEFTDVIWAPISAILLKTLYKGTIGTIGGMVSFVEEILPGLDFVPTFTLTWLYTYVFKKQ</sequence>
<dbReference type="RefSeq" id="WP_257499245.1">
    <property type="nucleotide sequence ID" value="NZ_CP102382.1"/>
</dbReference>
<keyword evidence="1" id="KW-1133">Transmembrane helix</keyword>
<keyword evidence="1" id="KW-0812">Transmembrane</keyword>
<name>A0ABY5NS64_9FLAO</name>
<dbReference type="EMBL" id="CP102382">
    <property type="protein sequence ID" value="UUV21317.1"/>
    <property type="molecule type" value="Genomic_DNA"/>
</dbReference>
<keyword evidence="3" id="KW-1185">Reference proteome</keyword>
<evidence type="ECO:0000313" key="2">
    <source>
        <dbReference type="EMBL" id="UUV21317.1"/>
    </source>
</evidence>
<gene>
    <name evidence="2" type="ORF">NPX36_13455</name>
</gene>
<feature type="transmembrane region" description="Helical" evidence="1">
    <location>
        <begin position="20"/>
        <end position="40"/>
    </location>
</feature>
<evidence type="ECO:0000256" key="1">
    <source>
        <dbReference type="SAM" id="Phobius"/>
    </source>
</evidence>
<accession>A0ABY5NS64</accession>
<organism evidence="2 3">
    <name type="scientific">Paenimyroides aestuarii</name>
    <dbReference type="NCBI Taxonomy" id="2968490"/>
    <lineage>
        <taxon>Bacteria</taxon>
        <taxon>Pseudomonadati</taxon>
        <taxon>Bacteroidota</taxon>
        <taxon>Flavobacteriia</taxon>
        <taxon>Flavobacteriales</taxon>
        <taxon>Flavobacteriaceae</taxon>
        <taxon>Paenimyroides</taxon>
    </lineage>
</organism>